<dbReference type="STRING" id="1077348.A0A2G8SCX7"/>
<evidence type="ECO:0000256" key="1">
    <source>
        <dbReference type="SAM" id="MobiDB-lite"/>
    </source>
</evidence>
<reference evidence="2 3" key="1">
    <citation type="journal article" date="2015" name="Sci. Rep.">
        <title>Chromosome-level genome map provides insights into diverse defense mechanisms in the medicinal fungus Ganoderma sinense.</title>
        <authorList>
            <person name="Zhu Y."/>
            <person name="Xu J."/>
            <person name="Sun C."/>
            <person name="Zhou S."/>
            <person name="Xu H."/>
            <person name="Nelson D.R."/>
            <person name="Qian J."/>
            <person name="Song J."/>
            <person name="Luo H."/>
            <person name="Xiang L."/>
            <person name="Li Y."/>
            <person name="Xu Z."/>
            <person name="Ji A."/>
            <person name="Wang L."/>
            <person name="Lu S."/>
            <person name="Hayward A."/>
            <person name="Sun W."/>
            <person name="Li X."/>
            <person name="Schwartz D.C."/>
            <person name="Wang Y."/>
            <person name="Chen S."/>
        </authorList>
    </citation>
    <scope>NUCLEOTIDE SEQUENCE [LARGE SCALE GENOMIC DNA]</scope>
    <source>
        <strain evidence="2 3">ZZ0214-1</strain>
    </source>
</reference>
<feature type="compositionally biased region" description="Low complexity" evidence="1">
    <location>
        <begin position="444"/>
        <end position="458"/>
    </location>
</feature>
<sequence>MSLNITPNPCWNGLPAEMKLSIVHQLDLDDVRIFAKVSHECYQLSVPSLFRTVRIASAEALHQYASYVPKSYNRHIRHLTICTKRAKPQQSSGLASQPIRVTDALIDVLPFCKQVEHLTLNLAASLAKAVIPCFEDLSTLTSLCIDHCGDEARFPLSERLIVSIAASVPHLRHLSLDRITRSALHAPDLVGARPFVPVVKGDDDIPDHPVLGYELRLPSLLRLSTLKSLRIRDTHLGDPQWAITPVACSLQVLDLGSCCHESNDYNRLCTERIMGTIGHTVDECALNTALTAQTFTHAKPDTPRPLKKLRKVHLTPLFPVENVVDTLATLSDSPVESLAVQCHEDDVLDMCSALEDFLSLRAERGQTGFYQHLNEITVSTVSDLADALDIGVGAMRPEKSAVPEEERLSGESADAVRRLREFCRDLRLGAPGKEDSSDLSVEKAAANAARTSASAPSAVPVWESQA</sequence>
<organism evidence="2 3">
    <name type="scientific">Ganoderma sinense ZZ0214-1</name>
    <dbReference type="NCBI Taxonomy" id="1077348"/>
    <lineage>
        <taxon>Eukaryota</taxon>
        <taxon>Fungi</taxon>
        <taxon>Dikarya</taxon>
        <taxon>Basidiomycota</taxon>
        <taxon>Agaricomycotina</taxon>
        <taxon>Agaricomycetes</taxon>
        <taxon>Polyporales</taxon>
        <taxon>Polyporaceae</taxon>
        <taxon>Ganoderma</taxon>
    </lineage>
</organism>
<accession>A0A2G8SCX7</accession>
<comment type="caution">
    <text evidence="2">The sequence shown here is derived from an EMBL/GenBank/DDBJ whole genome shotgun (WGS) entry which is preliminary data.</text>
</comment>
<dbReference type="EMBL" id="AYKW01000012">
    <property type="protein sequence ID" value="PIL31626.1"/>
    <property type="molecule type" value="Genomic_DNA"/>
</dbReference>
<dbReference type="InterPro" id="IPR032675">
    <property type="entry name" value="LRR_dom_sf"/>
</dbReference>
<keyword evidence="3" id="KW-1185">Reference proteome</keyword>
<gene>
    <name evidence="2" type="ORF">GSI_06328</name>
</gene>
<evidence type="ECO:0008006" key="4">
    <source>
        <dbReference type="Google" id="ProtNLM"/>
    </source>
</evidence>
<dbReference type="Gene3D" id="3.80.10.10">
    <property type="entry name" value="Ribonuclease Inhibitor"/>
    <property type="match status" value="1"/>
</dbReference>
<name>A0A2G8SCX7_9APHY</name>
<evidence type="ECO:0000313" key="2">
    <source>
        <dbReference type="EMBL" id="PIL31626.1"/>
    </source>
</evidence>
<dbReference type="OrthoDB" id="3235026at2759"/>
<protein>
    <recommendedName>
        <fullName evidence="4">F-box domain-containing protein</fullName>
    </recommendedName>
</protein>
<dbReference type="Proteomes" id="UP000230002">
    <property type="component" value="Unassembled WGS sequence"/>
</dbReference>
<dbReference type="SUPFAM" id="SSF52047">
    <property type="entry name" value="RNI-like"/>
    <property type="match status" value="1"/>
</dbReference>
<proteinExistence type="predicted"/>
<dbReference type="AlphaFoldDB" id="A0A2G8SCX7"/>
<feature type="region of interest" description="Disordered" evidence="1">
    <location>
        <begin position="428"/>
        <end position="466"/>
    </location>
</feature>
<evidence type="ECO:0000313" key="3">
    <source>
        <dbReference type="Proteomes" id="UP000230002"/>
    </source>
</evidence>